<dbReference type="GO" id="GO:0005975">
    <property type="term" value="P:carbohydrate metabolic process"/>
    <property type="evidence" value="ECO:0007669"/>
    <property type="project" value="InterPro"/>
</dbReference>
<dbReference type="OrthoDB" id="5502755at2"/>
<dbReference type="NCBIfam" id="TIGR03133">
    <property type="entry name" value="malonate_beta"/>
    <property type="match status" value="1"/>
</dbReference>
<dbReference type="GO" id="GO:0003989">
    <property type="term" value="F:acetyl-CoA carboxylase activity"/>
    <property type="evidence" value="ECO:0007669"/>
    <property type="project" value="InterPro"/>
</dbReference>
<comment type="caution">
    <text evidence="3">The sequence shown here is derived from an EMBL/GenBank/DDBJ whole genome shotgun (WGS) entry which is preliminary data.</text>
</comment>
<proteinExistence type="predicted"/>
<dbReference type="Proteomes" id="UP000295765">
    <property type="component" value="Unassembled WGS sequence"/>
</dbReference>
<reference evidence="3 4" key="1">
    <citation type="submission" date="2019-03" db="EMBL/GenBank/DDBJ databases">
        <title>Genomic Encyclopedia of Type Strains, Phase IV (KMG-IV): sequencing the most valuable type-strain genomes for metagenomic binning, comparative biology and taxonomic classification.</title>
        <authorList>
            <person name="Goeker M."/>
        </authorList>
    </citation>
    <scope>NUCLEOTIDE SEQUENCE [LARGE SCALE GENOMIC DNA]</scope>
    <source>
        <strain evidence="3 4">DSM 25287</strain>
    </source>
</reference>
<dbReference type="AlphaFoldDB" id="A0A4R2L7R5"/>
<feature type="domain" description="CoA carboxyltransferase N-terminal" evidence="2">
    <location>
        <begin position="1"/>
        <end position="237"/>
    </location>
</feature>
<keyword evidence="4" id="KW-1185">Reference proteome</keyword>
<evidence type="ECO:0000313" key="4">
    <source>
        <dbReference type="Proteomes" id="UP000295765"/>
    </source>
</evidence>
<keyword evidence="1" id="KW-0808">Transferase</keyword>
<dbReference type="InterPro" id="IPR017556">
    <property type="entry name" value="Malonate_beta"/>
</dbReference>
<dbReference type="GO" id="GO:0006633">
    <property type="term" value="P:fatty acid biosynthetic process"/>
    <property type="evidence" value="ECO:0007669"/>
    <property type="project" value="InterPro"/>
</dbReference>
<dbReference type="InterPro" id="IPR000438">
    <property type="entry name" value="Acetyl_CoA_COase_Trfase_b_su"/>
</dbReference>
<evidence type="ECO:0000313" key="3">
    <source>
        <dbReference type="EMBL" id="TCO83021.1"/>
    </source>
</evidence>
<dbReference type="PANTHER" id="PTHR42995">
    <property type="entry name" value="ACETYL-COENZYME A CARBOXYLASE CARBOXYL TRANSFERASE SUBUNIT BETA, CHLOROPLASTIC"/>
    <property type="match status" value="1"/>
</dbReference>
<dbReference type="Pfam" id="PF01039">
    <property type="entry name" value="Carboxyl_trans"/>
    <property type="match status" value="1"/>
</dbReference>
<dbReference type="InterPro" id="IPR029045">
    <property type="entry name" value="ClpP/crotonase-like_dom_sf"/>
</dbReference>
<dbReference type="RefSeq" id="WP_132538679.1">
    <property type="nucleotide sequence ID" value="NZ_SLWY01000003.1"/>
</dbReference>
<sequence>MSHSYFEANARERLAQLLDAGSFRELLPPGARMTSPHLPPLDAPVAFDDGVVVGAGTLDGRPVLVGAQEGGFNGGAVGEVHGAKLTGLLERALDERPAAVLLLVESGGVRLHEANAGLIGVSEVMRAVLAARSAGIPVLVLIGGQYGCFGGMGIVSRCCDAIVISEEGRLGLSGPEVIETTCGVEEFDSRDRALVWRTVGGKHRYLLGEADRLVPDDIAAFRAAARELLDTRPDLSLAALEAEHARLGRRIDRFGDCRDARDIWTRLGIAAPERLPLLDTAEFLAATADRRA</sequence>
<dbReference type="PROSITE" id="PS50980">
    <property type="entry name" value="COA_CT_NTER"/>
    <property type="match status" value="1"/>
</dbReference>
<protein>
    <submittedName>
        <fullName evidence="3">Malonate decarboxylase beta subunit</fullName>
    </submittedName>
</protein>
<dbReference type="InterPro" id="IPR011762">
    <property type="entry name" value="COA_CT_N"/>
</dbReference>
<dbReference type="InterPro" id="IPR034733">
    <property type="entry name" value="AcCoA_carboxyl_beta"/>
</dbReference>
<accession>A0A4R2L7R5</accession>
<evidence type="ECO:0000256" key="1">
    <source>
        <dbReference type="ARBA" id="ARBA00022679"/>
    </source>
</evidence>
<evidence type="ECO:0000259" key="2">
    <source>
        <dbReference type="PROSITE" id="PS50980"/>
    </source>
</evidence>
<dbReference type="PRINTS" id="PR01070">
    <property type="entry name" value="ACCCTRFRASEB"/>
</dbReference>
<dbReference type="GO" id="GO:2001295">
    <property type="term" value="P:malonyl-CoA biosynthetic process"/>
    <property type="evidence" value="ECO:0007669"/>
    <property type="project" value="TreeGrafter"/>
</dbReference>
<dbReference type="GO" id="GO:0016831">
    <property type="term" value="F:carboxy-lyase activity"/>
    <property type="evidence" value="ECO:0007669"/>
    <property type="project" value="InterPro"/>
</dbReference>
<dbReference type="SUPFAM" id="SSF52096">
    <property type="entry name" value="ClpP/crotonase"/>
    <property type="match status" value="1"/>
</dbReference>
<dbReference type="GO" id="GO:0009317">
    <property type="term" value="C:acetyl-CoA carboxylase complex"/>
    <property type="evidence" value="ECO:0007669"/>
    <property type="project" value="InterPro"/>
</dbReference>
<gene>
    <name evidence="3" type="ORF">EV699_10366</name>
</gene>
<organism evidence="3 4">
    <name type="scientific">Plasticicumulans lactativorans</name>
    <dbReference type="NCBI Taxonomy" id="1133106"/>
    <lineage>
        <taxon>Bacteria</taxon>
        <taxon>Pseudomonadati</taxon>
        <taxon>Pseudomonadota</taxon>
        <taxon>Gammaproteobacteria</taxon>
        <taxon>Candidatus Competibacteraceae</taxon>
        <taxon>Plasticicumulans</taxon>
    </lineage>
</organism>
<name>A0A4R2L7R5_9GAMM</name>
<dbReference type="PANTHER" id="PTHR42995:SF1">
    <property type="entry name" value="MALONATE DECARBOXYLASE BETA SUBUNIT"/>
    <property type="match status" value="1"/>
</dbReference>
<dbReference type="NCBIfam" id="NF005530">
    <property type="entry name" value="PRK07189.1"/>
    <property type="match status" value="1"/>
</dbReference>
<dbReference type="EMBL" id="SLWY01000003">
    <property type="protein sequence ID" value="TCO83021.1"/>
    <property type="molecule type" value="Genomic_DNA"/>
</dbReference>
<dbReference type="GO" id="GO:0016740">
    <property type="term" value="F:transferase activity"/>
    <property type="evidence" value="ECO:0007669"/>
    <property type="project" value="UniProtKB-KW"/>
</dbReference>
<dbReference type="Gene3D" id="3.90.226.10">
    <property type="entry name" value="2-enoyl-CoA Hydratase, Chain A, domain 1"/>
    <property type="match status" value="1"/>
</dbReference>